<keyword evidence="1" id="KW-0732">Signal</keyword>
<accession>A0ABR2WQB7</accession>
<keyword evidence="3" id="KW-1185">Reference proteome</keyword>
<feature type="chain" id="PRO_5046853550" evidence="1">
    <location>
        <begin position="21"/>
        <end position="141"/>
    </location>
</feature>
<feature type="signal peptide" evidence="1">
    <location>
        <begin position="1"/>
        <end position="20"/>
    </location>
</feature>
<dbReference type="Proteomes" id="UP001479436">
    <property type="component" value="Unassembled WGS sequence"/>
</dbReference>
<name>A0ABR2WQB7_9FUNG</name>
<reference evidence="2 3" key="1">
    <citation type="submission" date="2023-04" db="EMBL/GenBank/DDBJ databases">
        <title>Genome of Basidiobolus ranarum AG-B5.</title>
        <authorList>
            <person name="Stajich J.E."/>
            <person name="Carter-House D."/>
            <person name="Gryganskyi A."/>
        </authorList>
    </citation>
    <scope>NUCLEOTIDE SEQUENCE [LARGE SCALE GENOMIC DNA]</scope>
    <source>
        <strain evidence="2 3">AG-B5</strain>
    </source>
</reference>
<proteinExistence type="predicted"/>
<evidence type="ECO:0000313" key="2">
    <source>
        <dbReference type="EMBL" id="KAK9763690.1"/>
    </source>
</evidence>
<comment type="caution">
    <text evidence="2">The sequence shown here is derived from an EMBL/GenBank/DDBJ whole genome shotgun (WGS) entry which is preliminary data.</text>
</comment>
<evidence type="ECO:0000313" key="3">
    <source>
        <dbReference type="Proteomes" id="UP001479436"/>
    </source>
</evidence>
<gene>
    <name evidence="2" type="ORF">K7432_009402</name>
</gene>
<sequence>MYITRFMPIGILLLLNSIHGDQILVLEPKPNAKLTRGNKVELIYRLLQQDLAYLDFVRVDLLDSVNRTMLWNIASTSRKMDNWTRAIKQEWFIPESLPLGKYTLKFHGNATFTTIRKTIETLSKSSIVPIVINRPKKYIFY</sequence>
<organism evidence="2 3">
    <name type="scientific">Basidiobolus ranarum</name>
    <dbReference type="NCBI Taxonomy" id="34480"/>
    <lineage>
        <taxon>Eukaryota</taxon>
        <taxon>Fungi</taxon>
        <taxon>Fungi incertae sedis</taxon>
        <taxon>Zoopagomycota</taxon>
        <taxon>Entomophthoromycotina</taxon>
        <taxon>Basidiobolomycetes</taxon>
        <taxon>Basidiobolales</taxon>
        <taxon>Basidiobolaceae</taxon>
        <taxon>Basidiobolus</taxon>
    </lineage>
</organism>
<dbReference type="EMBL" id="JASJQH010000578">
    <property type="protein sequence ID" value="KAK9763690.1"/>
    <property type="molecule type" value="Genomic_DNA"/>
</dbReference>
<evidence type="ECO:0000256" key="1">
    <source>
        <dbReference type="SAM" id="SignalP"/>
    </source>
</evidence>
<protein>
    <submittedName>
        <fullName evidence="2">Uncharacterized protein</fullName>
    </submittedName>
</protein>